<dbReference type="EMBL" id="VUJX02000002">
    <property type="protein sequence ID" value="KAL0940186.1"/>
    <property type="molecule type" value="Genomic_DNA"/>
</dbReference>
<accession>A0ACC3Z7X0</accession>
<dbReference type="Proteomes" id="UP000805649">
    <property type="component" value="Unassembled WGS sequence"/>
</dbReference>
<keyword evidence="2" id="KW-1185">Reference proteome</keyword>
<protein>
    <submittedName>
        <fullName evidence="1">X-Pro dipeptidyl-peptidase protein</fullName>
    </submittedName>
</protein>
<reference evidence="1 2" key="1">
    <citation type="journal article" date="2020" name="Phytopathology">
        <title>Genome Sequence Resources of Colletotrichum truncatum, C. plurivorum, C. musicola, and C. sojae: Four Species Pathogenic to Soybean (Glycine max).</title>
        <authorList>
            <person name="Rogerio F."/>
            <person name="Boufleur T.R."/>
            <person name="Ciampi-Guillardi M."/>
            <person name="Sukno S.A."/>
            <person name="Thon M.R."/>
            <person name="Massola Junior N.S."/>
            <person name="Baroncelli R."/>
        </authorList>
    </citation>
    <scope>NUCLEOTIDE SEQUENCE [LARGE SCALE GENOMIC DNA]</scope>
    <source>
        <strain evidence="1 2">CMES1059</strain>
    </source>
</reference>
<gene>
    <name evidence="1" type="ORF">CTRU02_202949</name>
</gene>
<comment type="caution">
    <text evidence="1">The sequence shown here is derived from an EMBL/GenBank/DDBJ whole genome shotgun (WGS) entry which is preliminary data.</text>
</comment>
<organism evidence="1 2">
    <name type="scientific">Colletotrichum truncatum</name>
    <name type="common">Anthracnose fungus</name>
    <name type="synonym">Colletotrichum capsici</name>
    <dbReference type="NCBI Taxonomy" id="5467"/>
    <lineage>
        <taxon>Eukaryota</taxon>
        <taxon>Fungi</taxon>
        <taxon>Dikarya</taxon>
        <taxon>Ascomycota</taxon>
        <taxon>Pezizomycotina</taxon>
        <taxon>Sordariomycetes</taxon>
        <taxon>Hypocreomycetidae</taxon>
        <taxon>Glomerellales</taxon>
        <taxon>Glomerellaceae</taxon>
        <taxon>Colletotrichum</taxon>
        <taxon>Colletotrichum truncatum species complex</taxon>
    </lineage>
</organism>
<proteinExistence type="predicted"/>
<evidence type="ECO:0000313" key="1">
    <source>
        <dbReference type="EMBL" id="KAL0940186.1"/>
    </source>
</evidence>
<name>A0ACC3Z7X0_COLTU</name>
<evidence type="ECO:0000313" key="2">
    <source>
        <dbReference type="Proteomes" id="UP000805649"/>
    </source>
</evidence>
<sequence>MNHYGINLAGNIHYPNGFSNDSVYGAIVSVGPAASIKEHTSGLYARKLAEEGFITLAYDSSFRGESGGEPRDQENPNVRVEDIRGAVDFLVSLPYVDDNRIAVLGICAGGGYAATAAMTERRIKAVGAIAPVNGGRENRAAGQNATISSLEQIARLRSAEARGEEWSLSPWMPDEYQNSTDIDQREGYDYYSTPRAWHPNWINQVRSSTMDAVMAFDAFYLAEMLLTQPLQVIVGTKPGSFGSIQDGKSLYDIAASNDKNIISIENASHFDLYDNSEYVDQAVTRLSTFYRTRLQ</sequence>